<gene>
    <name evidence="1" type="ORF">CLOSYM_03740</name>
</gene>
<dbReference type="Proteomes" id="UP000016491">
    <property type="component" value="Unassembled WGS sequence"/>
</dbReference>
<protein>
    <submittedName>
        <fullName evidence="1">Uncharacterized protein</fullName>
    </submittedName>
</protein>
<dbReference type="AlphaFoldDB" id="A0ABC9TU22"/>
<accession>A0ABC9TU22</accession>
<name>A0ABC9TU22_CLOSY</name>
<evidence type="ECO:0000313" key="1">
    <source>
        <dbReference type="EMBL" id="ERI74694.1"/>
    </source>
</evidence>
<proteinExistence type="predicted"/>
<reference evidence="1 2" key="1">
    <citation type="submission" date="2013-07" db="EMBL/GenBank/DDBJ databases">
        <authorList>
            <person name="Weinstock G."/>
            <person name="Sodergren E."/>
            <person name="Wylie T."/>
            <person name="Fulton L."/>
            <person name="Fulton R."/>
            <person name="Fronick C."/>
            <person name="O'Laughlin M."/>
            <person name="Godfrey J."/>
            <person name="Miner T."/>
            <person name="Herter B."/>
            <person name="Appelbaum E."/>
            <person name="Cordes M."/>
            <person name="Lek S."/>
            <person name="Wollam A."/>
            <person name="Pepin K.H."/>
            <person name="Palsikar V.B."/>
            <person name="Mitreva M."/>
            <person name="Wilson R.K."/>
        </authorList>
    </citation>
    <scope>NUCLEOTIDE SEQUENCE [LARGE SCALE GENOMIC DNA]</scope>
    <source>
        <strain evidence="1 2">ATCC 14940</strain>
    </source>
</reference>
<comment type="caution">
    <text evidence="1">The sequence shown here is derived from an EMBL/GenBank/DDBJ whole genome shotgun (WGS) entry which is preliminary data.</text>
</comment>
<evidence type="ECO:0000313" key="2">
    <source>
        <dbReference type="Proteomes" id="UP000016491"/>
    </source>
</evidence>
<sequence length="43" mass="4793">MSGAALSFEMIAKIIAVMFQTNECAGPISEVYYNLRRTGRPVR</sequence>
<organism evidence="1 2">
    <name type="scientific">[Clostridium] symbiosum ATCC 14940</name>
    <dbReference type="NCBI Taxonomy" id="411472"/>
    <lineage>
        <taxon>Bacteria</taxon>
        <taxon>Bacillati</taxon>
        <taxon>Bacillota</taxon>
        <taxon>Clostridia</taxon>
        <taxon>Lachnospirales</taxon>
        <taxon>Lachnospiraceae</taxon>
        <taxon>Otoolea</taxon>
    </lineage>
</organism>
<dbReference type="EMBL" id="AWSU01000302">
    <property type="protein sequence ID" value="ERI74694.1"/>
    <property type="molecule type" value="Genomic_DNA"/>
</dbReference>